<dbReference type="AlphaFoldDB" id="A0A858BV29"/>
<dbReference type="PROSITE" id="PS51186">
    <property type="entry name" value="GNAT"/>
    <property type="match status" value="1"/>
</dbReference>
<proteinExistence type="predicted"/>
<dbReference type="KEGG" id="abut:Ami103574_05345"/>
<dbReference type="Gene3D" id="3.40.630.30">
    <property type="match status" value="1"/>
</dbReference>
<evidence type="ECO:0000259" key="1">
    <source>
        <dbReference type="PROSITE" id="PS51186"/>
    </source>
</evidence>
<feature type="domain" description="N-acetyltransferase" evidence="1">
    <location>
        <begin position="2"/>
        <end position="148"/>
    </location>
</feature>
<protein>
    <submittedName>
        <fullName evidence="2">GNAT family N-acetyltransferase</fullName>
    </submittedName>
</protein>
<accession>A0A858BV29</accession>
<keyword evidence="3" id="KW-1185">Reference proteome</keyword>
<dbReference type="CDD" id="cd04301">
    <property type="entry name" value="NAT_SF"/>
    <property type="match status" value="1"/>
</dbReference>
<evidence type="ECO:0000313" key="3">
    <source>
        <dbReference type="Proteomes" id="UP000466848"/>
    </source>
</evidence>
<dbReference type="Pfam" id="PF00583">
    <property type="entry name" value="Acetyltransf_1"/>
    <property type="match status" value="1"/>
</dbReference>
<dbReference type="RefSeq" id="WP_163065643.1">
    <property type="nucleotide sequence ID" value="NZ_CP048649.1"/>
</dbReference>
<dbReference type="InterPro" id="IPR016181">
    <property type="entry name" value="Acyl_CoA_acyltransferase"/>
</dbReference>
<reference evidence="2 3" key="1">
    <citation type="submission" date="2020-02" db="EMBL/GenBank/DDBJ databases">
        <authorList>
            <person name="Kim Y.B."/>
            <person name="Roh S.W."/>
        </authorList>
    </citation>
    <scope>NUCLEOTIDE SEQUENCE [LARGE SCALE GENOMIC DNA]</scope>
    <source>
        <strain evidence="2 3">DSM 103574</strain>
    </source>
</reference>
<dbReference type="SUPFAM" id="SSF55729">
    <property type="entry name" value="Acyl-CoA N-acyltransferases (Nat)"/>
    <property type="match status" value="1"/>
</dbReference>
<dbReference type="InterPro" id="IPR000182">
    <property type="entry name" value="GNAT_dom"/>
</dbReference>
<name>A0A858BV29_9FIRM</name>
<evidence type="ECO:0000313" key="2">
    <source>
        <dbReference type="EMBL" id="QIB68780.1"/>
    </source>
</evidence>
<keyword evidence="2" id="KW-0808">Transferase</keyword>
<sequence>MIQFKSISQENFQAVINMEVNDNQKGFMEDNLYSLAECVVEKSFITKAINKDNVPIGFLLYYFVKDNPDYVFLHRLMIDKSEQGKGLGRAALEEAINLFKNEFPSIACVELMHYPDNKAGEALYDALGFDPTGEHRKSEPCRCEKDTKDDNRYIEIVRRKYYDNHLVRA</sequence>
<organism evidence="2 3">
    <name type="scientific">Aminipila butyrica</name>
    <dbReference type="NCBI Taxonomy" id="433296"/>
    <lineage>
        <taxon>Bacteria</taxon>
        <taxon>Bacillati</taxon>
        <taxon>Bacillota</taxon>
        <taxon>Clostridia</taxon>
        <taxon>Peptostreptococcales</taxon>
        <taxon>Anaerovoracaceae</taxon>
        <taxon>Aminipila</taxon>
    </lineage>
</organism>
<gene>
    <name evidence="2" type="ORF">Ami103574_05345</name>
</gene>
<dbReference type="GO" id="GO:0016747">
    <property type="term" value="F:acyltransferase activity, transferring groups other than amino-acyl groups"/>
    <property type="evidence" value="ECO:0007669"/>
    <property type="project" value="InterPro"/>
</dbReference>
<dbReference type="EMBL" id="CP048649">
    <property type="protein sequence ID" value="QIB68780.1"/>
    <property type="molecule type" value="Genomic_DNA"/>
</dbReference>
<dbReference type="Proteomes" id="UP000466848">
    <property type="component" value="Chromosome"/>
</dbReference>